<keyword evidence="9" id="KW-1185">Reference proteome</keyword>
<evidence type="ECO:0000256" key="1">
    <source>
        <dbReference type="ARBA" id="ARBA00004459"/>
    </source>
</evidence>
<evidence type="ECO:0000256" key="4">
    <source>
        <dbReference type="ARBA" id="ARBA00023139"/>
    </source>
</evidence>
<name>A0A2S0IF77_9BURK</name>
<dbReference type="EMBL" id="CP023270">
    <property type="protein sequence ID" value="AVJ30681.1"/>
    <property type="molecule type" value="Genomic_DNA"/>
</dbReference>
<keyword evidence="4" id="KW-0564">Palmitate</keyword>
<organism evidence="8 9">
    <name type="scientific">Achromobacter spanius</name>
    <dbReference type="NCBI Taxonomy" id="217203"/>
    <lineage>
        <taxon>Bacteria</taxon>
        <taxon>Pseudomonadati</taxon>
        <taxon>Pseudomonadota</taxon>
        <taxon>Betaproteobacteria</taxon>
        <taxon>Burkholderiales</taxon>
        <taxon>Alcaligenaceae</taxon>
        <taxon>Achromobacter</taxon>
    </lineage>
</organism>
<dbReference type="InterPro" id="IPR032831">
    <property type="entry name" value="LptM_cons"/>
</dbReference>
<accession>A0A2S0IF77</accession>
<keyword evidence="3" id="KW-0472">Membrane</keyword>
<dbReference type="GO" id="GO:0009279">
    <property type="term" value="C:cell outer membrane"/>
    <property type="evidence" value="ECO:0007669"/>
    <property type="project" value="UniProtKB-SubCell"/>
</dbReference>
<dbReference type="OrthoDB" id="8637532at2"/>
<comment type="subcellular location">
    <subcellularLocation>
        <location evidence="1">Cell outer membrane</location>
        <topology evidence="1">Lipid-anchor</topology>
    </subcellularLocation>
</comment>
<reference evidence="8 9" key="1">
    <citation type="submission" date="2017-09" db="EMBL/GenBank/DDBJ databases">
        <title>Genomic, metabolic, and phenotypic characteristics of bacterial isolates from the natural microbiome of the model nematode Caenorhabditis elegans.</title>
        <authorList>
            <person name="Zimmermann J."/>
            <person name="Obeng N."/>
            <person name="Yang W."/>
            <person name="Obeng O."/>
            <person name="Kissoyan K."/>
            <person name="Pees B."/>
            <person name="Dirksen P."/>
            <person name="Hoppner M."/>
            <person name="Franke A."/>
            <person name="Rosenstiel P."/>
            <person name="Leippe M."/>
            <person name="Dierking K."/>
            <person name="Kaleta C."/>
            <person name="Schulenburg H."/>
        </authorList>
    </citation>
    <scope>NUCLEOTIDE SEQUENCE [LARGE SCALE GENOMIC DNA]</scope>
    <source>
        <strain evidence="8 9">MYb73</strain>
    </source>
</reference>
<evidence type="ECO:0000256" key="5">
    <source>
        <dbReference type="ARBA" id="ARBA00023237"/>
    </source>
</evidence>
<gene>
    <name evidence="8" type="ORF">CLM73_28205</name>
</gene>
<keyword evidence="6" id="KW-0449">Lipoprotein</keyword>
<dbReference type="Proteomes" id="UP000239477">
    <property type="component" value="Chromosome"/>
</dbReference>
<evidence type="ECO:0000313" key="8">
    <source>
        <dbReference type="EMBL" id="AVJ30681.1"/>
    </source>
</evidence>
<sequence>MFQLAYSRMALRIVATLMAAGMVTACGYKGPLYMPPPPEGSKAPARTQQNPPPAQIPPAPALP</sequence>
<evidence type="ECO:0000256" key="6">
    <source>
        <dbReference type="ARBA" id="ARBA00023288"/>
    </source>
</evidence>
<evidence type="ECO:0008006" key="10">
    <source>
        <dbReference type="Google" id="ProtNLM"/>
    </source>
</evidence>
<evidence type="ECO:0000256" key="7">
    <source>
        <dbReference type="SAM" id="MobiDB-lite"/>
    </source>
</evidence>
<evidence type="ECO:0000256" key="3">
    <source>
        <dbReference type="ARBA" id="ARBA00023136"/>
    </source>
</evidence>
<evidence type="ECO:0000256" key="2">
    <source>
        <dbReference type="ARBA" id="ARBA00022729"/>
    </source>
</evidence>
<dbReference type="Pfam" id="PF13627">
    <property type="entry name" value="LptM_cons"/>
    <property type="match status" value="1"/>
</dbReference>
<dbReference type="NCBIfam" id="NF047847">
    <property type="entry name" value="SS_mature_LptM"/>
    <property type="match status" value="1"/>
</dbReference>
<feature type="region of interest" description="Disordered" evidence="7">
    <location>
        <begin position="34"/>
        <end position="63"/>
    </location>
</feature>
<feature type="compositionally biased region" description="Pro residues" evidence="7">
    <location>
        <begin position="50"/>
        <end position="63"/>
    </location>
</feature>
<keyword evidence="5" id="KW-0998">Cell outer membrane</keyword>
<dbReference type="AlphaFoldDB" id="A0A2S0IF77"/>
<evidence type="ECO:0000313" key="9">
    <source>
        <dbReference type="Proteomes" id="UP000239477"/>
    </source>
</evidence>
<protein>
    <recommendedName>
        <fullName evidence="10">Lipoprotein</fullName>
    </recommendedName>
</protein>
<proteinExistence type="predicted"/>
<keyword evidence="2" id="KW-0732">Signal</keyword>